<dbReference type="PANTHER" id="PTHR47785">
    <property type="entry name" value="ZN(II)2CYS6 TRANSCRIPTION FACTOR (EUROFUNG)-RELATED-RELATED"/>
    <property type="match status" value="1"/>
</dbReference>
<evidence type="ECO:0000313" key="4">
    <source>
        <dbReference type="EMBL" id="KAF2634067.1"/>
    </source>
</evidence>
<protein>
    <recommendedName>
        <fullName evidence="3">Zn(2)-C6 fungal-type domain-containing protein</fullName>
    </recommendedName>
</protein>
<proteinExistence type="predicted"/>
<dbReference type="InterPro" id="IPR001138">
    <property type="entry name" value="Zn2Cys6_DnaBD"/>
</dbReference>
<feature type="region of interest" description="Disordered" evidence="2">
    <location>
        <begin position="657"/>
        <end position="686"/>
    </location>
</feature>
<feature type="compositionally biased region" description="Pro residues" evidence="2">
    <location>
        <begin position="46"/>
        <end position="62"/>
    </location>
</feature>
<feature type="compositionally biased region" description="Low complexity" evidence="2">
    <location>
        <begin position="373"/>
        <end position="387"/>
    </location>
</feature>
<reference evidence="4" key="1">
    <citation type="journal article" date="2020" name="Stud. Mycol.">
        <title>101 Dothideomycetes genomes: a test case for predicting lifestyles and emergence of pathogens.</title>
        <authorList>
            <person name="Haridas S."/>
            <person name="Albert R."/>
            <person name="Binder M."/>
            <person name="Bloem J."/>
            <person name="Labutti K."/>
            <person name="Salamov A."/>
            <person name="Andreopoulos B."/>
            <person name="Baker S."/>
            <person name="Barry K."/>
            <person name="Bills G."/>
            <person name="Bluhm B."/>
            <person name="Cannon C."/>
            <person name="Castanera R."/>
            <person name="Culley D."/>
            <person name="Daum C."/>
            <person name="Ezra D."/>
            <person name="Gonzalez J."/>
            <person name="Henrissat B."/>
            <person name="Kuo A."/>
            <person name="Liang C."/>
            <person name="Lipzen A."/>
            <person name="Lutzoni F."/>
            <person name="Magnuson J."/>
            <person name="Mondo S."/>
            <person name="Nolan M."/>
            <person name="Ohm R."/>
            <person name="Pangilinan J."/>
            <person name="Park H.-J."/>
            <person name="Ramirez L."/>
            <person name="Alfaro M."/>
            <person name="Sun H."/>
            <person name="Tritt A."/>
            <person name="Yoshinaga Y."/>
            <person name="Zwiers L.-H."/>
            <person name="Turgeon B."/>
            <person name="Goodwin S."/>
            <person name="Spatafora J."/>
            <person name="Crous P."/>
            <person name="Grigoriev I."/>
        </authorList>
    </citation>
    <scope>NUCLEOTIDE SEQUENCE</scope>
    <source>
        <strain evidence="4">CBS 473.64</strain>
    </source>
</reference>
<organism evidence="4 5">
    <name type="scientific">Massarina eburnea CBS 473.64</name>
    <dbReference type="NCBI Taxonomy" id="1395130"/>
    <lineage>
        <taxon>Eukaryota</taxon>
        <taxon>Fungi</taxon>
        <taxon>Dikarya</taxon>
        <taxon>Ascomycota</taxon>
        <taxon>Pezizomycotina</taxon>
        <taxon>Dothideomycetes</taxon>
        <taxon>Pleosporomycetidae</taxon>
        <taxon>Pleosporales</taxon>
        <taxon>Massarineae</taxon>
        <taxon>Massarinaceae</taxon>
        <taxon>Massarina</taxon>
    </lineage>
</organism>
<evidence type="ECO:0000256" key="2">
    <source>
        <dbReference type="SAM" id="MobiDB-lite"/>
    </source>
</evidence>
<feature type="region of interest" description="Disordered" evidence="2">
    <location>
        <begin position="322"/>
        <end position="410"/>
    </location>
</feature>
<dbReference type="Gene3D" id="4.10.240.10">
    <property type="entry name" value="Zn(2)-C6 fungal-type DNA-binding domain"/>
    <property type="match status" value="1"/>
</dbReference>
<dbReference type="GO" id="GO:0000981">
    <property type="term" value="F:DNA-binding transcription factor activity, RNA polymerase II-specific"/>
    <property type="evidence" value="ECO:0007669"/>
    <property type="project" value="InterPro"/>
</dbReference>
<dbReference type="GO" id="GO:0008270">
    <property type="term" value="F:zinc ion binding"/>
    <property type="evidence" value="ECO:0007669"/>
    <property type="project" value="InterPro"/>
</dbReference>
<sequence>MDGGDPDMPNPKRLRLDSVYNALPPPPTAQHSRHPSHPTQAQASSPPQPRHPYPPPNLPPPSHSSSPGYYGPPASTPSTSLPPSDIRNLSDPTRVPHRVHGIPVTHSPRVFPPDSISTYRPPPTPHQTSAPDVPGPRKVSTSDERDSKPPMAHGGPPASWHVNQDPRNGATMSNGYPPAISPVQQNDPPYHTPPLPPSQHYAQPPPSSVGAYSPSPYMNQYAQGPGQMRRKQVRATQACNHCRSRKQKCDEARPCQFCRENHFDCQYKDVPVPKQDRSMMQLQDSINTIADTLKTFVANFDVWKQSVEGRLPQTAKRDFMSMAMDQPSPPDRSFGARGSASEQQTSRMPTPMQPRSHMSRVNSMKQESPAVLHAHASPATTPHTSTPVKHEHSIAPAPPATPAESVDHVQGTGKVGQDPDALETDHSTPAHKILPLWASTYNLEQNIPALKRLADLGKSITDYPLYYEQERGLLRVWGVGEGYDYTDGVQGVASPDSHTDSDAPSPASFSGREGLWGYYGDHSSPSTVNSDNLRHHDPVGVSPQGRPDFRLSTMRALYDSYMTHIHVLHPILHPRQLDKMIETFSKTYGPDARTNTMSPAAIPEHLHPSLKRKRSSSGMDGHGSGDEYPKVAHERSLRNAIIFLVLALGKVCEHKGHLPSPQADRSPVSNPAFDSPYSTHSSFRSEDTDHRLRNIDVLPGVAYFTYASDIIGNQTGGNTVAHAQALILGALYLAQFGRVLESWSWISNACRVALVLIKADFPRINRNLIQRDPSNEAAQAPIEPPLPKKEQHRLNLVKIVYWTCLSLETDILAEMSTLPSTQVSRYQSDIMYPAGVYEHAPEVHTISEFDMEHFLYSSQIHLRVLLNGTHMRLYAQGNEARHGTLRSVFYQAEFLSSWRAVLPTQLAWDDKDPPAVDLNIARLRAKVHGAMYVILRPCLWEAIQKFELAPPDLAPHELRTAPSPYASSPASGTEHSRTASTNTTTGSTGSKDGDLIRHSHHCIMSAIQSTIAFDRVGADPDSPYENYVSTRRGRLILTNIVGTLHA</sequence>
<keyword evidence="5" id="KW-1185">Reference proteome</keyword>
<dbReference type="SUPFAM" id="SSF57701">
    <property type="entry name" value="Zn2/Cys6 DNA-binding domain"/>
    <property type="match status" value="1"/>
</dbReference>
<feature type="compositionally biased region" description="Polar residues" evidence="2">
    <location>
        <begin position="161"/>
        <end position="174"/>
    </location>
</feature>
<evidence type="ECO:0000256" key="1">
    <source>
        <dbReference type="ARBA" id="ARBA00023242"/>
    </source>
</evidence>
<dbReference type="PROSITE" id="PS50048">
    <property type="entry name" value="ZN2_CY6_FUNGAL_2"/>
    <property type="match status" value="1"/>
</dbReference>
<dbReference type="Pfam" id="PF00172">
    <property type="entry name" value="Zn_clus"/>
    <property type="match status" value="1"/>
</dbReference>
<gene>
    <name evidence="4" type="ORF">P280DRAFT_37287</name>
</gene>
<dbReference type="PANTHER" id="PTHR47785:SF4">
    <property type="entry name" value="ZN(II)2CYS6 TRANSCRIPTION FACTOR (EUROFUNG)"/>
    <property type="match status" value="1"/>
</dbReference>
<feature type="compositionally biased region" description="Pro residues" evidence="2">
    <location>
        <begin position="190"/>
        <end position="207"/>
    </location>
</feature>
<accession>A0A6A6RG97</accession>
<feature type="compositionally biased region" description="Low complexity" evidence="2">
    <location>
        <begin position="63"/>
        <end position="84"/>
    </location>
</feature>
<feature type="region of interest" description="Disordered" evidence="2">
    <location>
        <begin position="526"/>
        <end position="546"/>
    </location>
</feature>
<feature type="compositionally biased region" description="Low complexity" evidence="2">
    <location>
        <begin position="961"/>
        <end position="990"/>
    </location>
</feature>
<feature type="region of interest" description="Disordered" evidence="2">
    <location>
        <begin position="605"/>
        <end position="628"/>
    </location>
</feature>
<dbReference type="InterPro" id="IPR036864">
    <property type="entry name" value="Zn2-C6_fun-type_DNA-bd_sf"/>
</dbReference>
<name>A0A6A6RG97_9PLEO</name>
<dbReference type="InterPro" id="IPR053181">
    <property type="entry name" value="EcdB-like_regulator"/>
</dbReference>
<evidence type="ECO:0000259" key="3">
    <source>
        <dbReference type="PROSITE" id="PS50048"/>
    </source>
</evidence>
<dbReference type="CDD" id="cd00067">
    <property type="entry name" value="GAL4"/>
    <property type="match status" value="1"/>
</dbReference>
<dbReference type="EMBL" id="MU006877">
    <property type="protein sequence ID" value="KAF2634067.1"/>
    <property type="molecule type" value="Genomic_DNA"/>
</dbReference>
<dbReference type="CDD" id="cd12148">
    <property type="entry name" value="fungal_TF_MHR"/>
    <property type="match status" value="1"/>
</dbReference>
<dbReference type="OrthoDB" id="5244761at2759"/>
<dbReference type="PROSITE" id="PS00463">
    <property type="entry name" value="ZN2_CY6_FUNGAL_1"/>
    <property type="match status" value="1"/>
</dbReference>
<dbReference type="SMART" id="SM00066">
    <property type="entry name" value="GAL4"/>
    <property type="match status" value="1"/>
</dbReference>
<feature type="domain" description="Zn(2)-C6 fungal-type" evidence="3">
    <location>
        <begin position="238"/>
        <end position="267"/>
    </location>
</feature>
<feature type="region of interest" description="Disordered" evidence="2">
    <location>
        <begin position="1"/>
        <end position="221"/>
    </location>
</feature>
<keyword evidence="1" id="KW-0539">Nucleus</keyword>
<dbReference type="AlphaFoldDB" id="A0A6A6RG97"/>
<evidence type="ECO:0000313" key="5">
    <source>
        <dbReference type="Proteomes" id="UP000799753"/>
    </source>
</evidence>
<feature type="region of interest" description="Disordered" evidence="2">
    <location>
        <begin position="957"/>
        <end position="993"/>
    </location>
</feature>
<dbReference type="Proteomes" id="UP000799753">
    <property type="component" value="Unassembled WGS sequence"/>
</dbReference>